<accession>A0ABD6C920</accession>
<dbReference type="PANTHER" id="PTHR43080:SF2">
    <property type="entry name" value="CBS DOMAIN-CONTAINING PROTEIN"/>
    <property type="match status" value="1"/>
</dbReference>
<feature type="region of interest" description="Disordered" evidence="3">
    <location>
        <begin position="155"/>
        <end position="180"/>
    </location>
</feature>
<reference evidence="5 6" key="1">
    <citation type="journal article" date="2019" name="Int. J. Syst. Evol. Microbiol.">
        <title>The Global Catalogue of Microorganisms (GCM) 10K type strain sequencing project: providing services to taxonomists for standard genome sequencing and annotation.</title>
        <authorList>
            <consortium name="The Broad Institute Genomics Platform"/>
            <consortium name="The Broad Institute Genome Sequencing Center for Infectious Disease"/>
            <person name="Wu L."/>
            <person name="Ma J."/>
        </authorList>
    </citation>
    <scope>NUCLEOTIDE SEQUENCE [LARGE SCALE GENOMIC DNA]</scope>
    <source>
        <strain evidence="5 6">CGMCC 1.12125</strain>
    </source>
</reference>
<dbReference type="InterPro" id="IPR000644">
    <property type="entry name" value="CBS_dom"/>
</dbReference>
<feature type="domain" description="CBS" evidence="4">
    <location>
        <begin position="240"/>
        <end position="300"/>
    </location>
</feature>
<dbReference type="InterPro" id="IPR046342">
    <property type="entry name" value="CBS_dom_sf"/>
</dbReference>
<evidence type="ECO:0000256" key="1">
    <source>
        <dbReference type="ARBA" id="ARBA00023122"/>
    </source>
</evidence>
<organism evidence="5 6">
    <name type="scientific">Halorientalis brevis</name>
    <dbReference type="NCBI Taxonomy" id="1126241"/>
    <lineage>
        <taxon>Archaea</taxon>
        <taxon>Methanobacteriati</taxon>
        <taxon>Methanobacteriota</taxon>
        <taxon>Stenosarchaea group</taxon>
        <taxon>Halobacteria</taxon>
        <taxon>Halobacteriales</taxon>
        <taxon>Haloarculaceae</taxon>
        <taxon>Halorientalis</taxon>
    </lineage>
</organism>
<dbReference type="PROSITE" id="PS51371">
    <property type="entry name" value="CBS"/>
    <property type="match status" value="3"/>
</dbReference>
<dbReference type="AlphaFoldDB" id="A0ABD6C920"/>
<sequence>MDITDIVSTDYVEFQADQRVSKLVGAFEDPDVKGVVVADDGEFEGVVTRRQLAASHHNPEEKVRSLVWSVPRLAPGEDIREAARLMIDSNAKVLPVFEGDNLRGVVTADSIIGKVQPNLSEATVGQASSDDLVTVGPEATFGEAIHDMREQRITHLPVVESESRSDSERSSGERSDPRDSEVVGILSLYDVIGLAARAMTKSQGGNANGPEQGMGTTHGGFGAREGESQRMLDLPVRDVMVSPVRTITSDETLQAAVEEMDNVNGSALVVTDGDDTPTGILTKTDVLESLTWGAEGSRAVEIYGADYLDDMTFEDVKDVIDGLEGRDSDLSVLDAKVALHQHDEKLRGTPLLQARIRLYTDDGLFMATGEGYGAKAAISEAREALDRRIRDNKTYGQSKKHPDEAFWQKRFGWMLEE</sequence>
<dbReference type="Gene3D" id="3.10.580.10">
    <property type="entry name" value="CBS-domain"/>
    <property type="match status" value="3"/>
</dbReference>
<feature type="region of interest" description="Disordered" evidence="3">
    <location>
        <begin position="202"/>
        <end position="224"/>
    </location>
</feature>
<name>A0ABD6C920_9EURY</name>
<dbReference type="SUPFAM" id="SSF54631">
    <property type="entry name" value="CBS-domain pair"/>
    <property type="match status" value="2"/>
</dbReference>
<protein>
    <submittedName>
        <fullName evidence="5">CBS domain-containing protein</fullName>
    </submittedName>
</protein>
<dbReference type="InterPro" id="IPR051257">
    <property type="entry name" value="Diverse_CBS-Domain"/>
</dbReference>
<dbReference type="PANTHER" id="PTHR43080">
    <property type="entry name" value="CBS DOMAIN-CONTAINING PROTEIN CBSX3, MITOCHONDRIAL"/>
    <property type="match status" value="1"/>
</dbReference>
<gene>
    <name evidence="5" type="ORF">ACFR9U_07600</name>
</gene>
<evidence type="ECO:0000256" key="3">
    <source>
        <dbReference type="SAM" id="MobiDB-lite"/>
    </source>
</evidence>
<dbReference type="Pfam" id="PF00571">
    <property type="entry name" value="CBS"/>
    <property type="match status" value="4"/>
</dbReference>
<dbReference type="SUPFAM" id="SSF69754">
    <property type="entry name" value="Ribosome binding protein Y (YfiA homologue)"/>
    <property type="match status" value="1"/>
</dbReference>
<dbReference type="CDD" id="cd17780">
    <property type="entry name" value="CBS_pair_arch1_repeat1"/>
    <property type="match status" value="1"/>
</dbReference>
<dbReference type="Proteomes" id="UP001597119">
    <property type="component" value="Unassembled WGS sequence"/>
</dbReference>
<dbReference type="InterPro" id="IPR036567">
    <property type="entry name" value="RHF-like"/>
</dbReference>
<comment type="caution">
    <text evidence="5">The sequence shown here is derived from an EMBL/GenBank/DDBJ whole genome shotgun (WGS) entry which is preliminary data.</text>
</comment>
<evidence type="ECO:0000259" key="4">
    <source>
        <dbReference type="PROSITE" id="PS51371"/>
    </source>
</evidence>
<keyword evidence="6" id="KW-1185">Reference proteome</keyword>
<feature type="compositionally biased region" description="Basic and acidic residues" evidence="3">
    <location>
        <begin position="161"/>
        <end position="180"/>
    </location>
</feature>
<dbReference type="RefSeq" id="WP_247375899.1">
    <property type="nucleotide sequence ID" value="NZ_JALLGV010000001.1"/>
</dbReference>
<feature type="domain" description="CBS" evidence="4">
    <location>
        <begin position="127"/>
        <end position="202"/>
    </location>
</feature>
<evidence type="ECO:0000313" key="6">
    <source>
        <dbReference type="Proteomes" id="UP001597119"/>
    </source>
</evidence>
<dbReference type="EMBL" id="JBHUDJ010000003">
    <property type="protein sequence ID" value="MFD1586843.1"/>
    <property type="molecule type" value="Genomic_DNA"/>
</dbReference>
<evidence type="ECO:0000313" key="5">
    <source>
        <dbReference type="EMBL" id="MFD1586843.1"/>
    </source>
</evidence>
<dbReference type="SMART" id="SM00116">
    <property type="entry name" value="CBS"/>
    <property type="match status" value="4"/>
</dbReference>
<proteinExistence type="predicted"/>
<feature type="domain" description="CBS" evidence="4">
    <location>
        <begin position="63"/>
        <end position="121"/>
    </location>
</feature>
<keyword evidence="1 2" id="KW-0129">CBS domain</keyword>
<evidence type="ECO:0000256" key="2">
    <source>
        <dbReference type="PROSITE-ProRule" id="PRU00703"/>
    </source>
</evidence>